<comment type="caution">
    <text evidence="1">The sequence shown here is derived from an EMBL/GenBank/DDBJ whole genome shotgun (WGS) entry which is preliminary data.</text>
</comment>
<evidence type="ECO:0000313" key="2">
    <source>
        <dbReference type="Proteomes" id="UP000525652"/>
    </source>
</evidence>
<dbReference type="RefSeq" id="WP_185693637.1">
    <property type="nucleotide sequence ID" value="NZ_JACHVA010000112.1"/>
</dbReference>
<sequence>MVSSGARLIKKKDGSGNLVLVSHELATQPGVIRWEEILDPVEDSRITFQGEEIIKSPAEPDFKPITLEEGRQRIFKDQLIVGNCEVLNRS</sequence>
<accession>A0A7X1E5C4</accession>
<proteinExistence type="predicted"/>
<protein>
    <submittedName>
        <fullName evidence="1">Uncharacterized protein</fullName>
    </submittedName>
</protein>
<keyword evidence="2" id="KW-1185">Reference proteome</keyword>
<name>A0A7X1E5C4_9BACT</name>
<organism evidence="1 2">
    <name type="scientific">Puniceicoccus vermicola</name>
    <dbReference type="NCBI Taxonomy" id="388746"/>
    <lineage>
        <taxon>Bacteria</taxon>
        <taxon>Pseudomonadati</taxon>
        <taxon>Verrucomicrobiota</taxon>
        <taxon>Opitutia</taxon>
        <taxon>Puniceicoccales</taxon>
        <taxon>Puniceicoccaceae</taxon>
        <taxon>Puniceicoccus</taxon>
    </lineage>
</organism>
<dbReference type="AlphaFoldDB" id="A0A7X1E5C4"/>
<evidence type="ECO:0000313" key="1">
    <source>
        <dbReference type="EMBL" id="MBC2602989.1"/>
    </source>
</evidence>
<dbReference type="Proteomes" id="UP000525652">
    <property type="component" value="Unassembled WGS sequence"/>
</dbReference>
<dbReference type="EMBL" id="JACHVA010000112">
    <property type="protein sequence ID" value="MBC2602989.1"/>
    <property type="molecule type" value="Genomic_DNA"/>
</dbReference>
<gene>
    <name evidence="1" type="ORF">H5P30_14490</name>
</gene>
<reference evidence="1 2" key="1">
    <citation type="submission" date="2020-07" db="EMBL/GenBank/DDBJ databases">
        <authorList>
            <person name="Feng X."/>
        </authorList>
    </citation>
    <scope>NUCLEOTIDE SEQUENCE [LARGE SCALE GENOMIC DNA]</scope>
    <source>
        <strain evidence="1 2">JCM14086</strain>
    </source>
</reference>